<feature type="compositionally biased region" description="Basic and acidic residues" evidence="1">
    <location>
        <begin position="418"/>
        <end position="447"/>
    </location>
</feature>
<evidence type="ECO:0000256" key="1">
    <source>
        <dbReference type="SAM" id="MobiDB-lite"/>
    </source>
</evidence>
<dbReference type="EMBL" id="KQ971318">
    <property type="protein sequence ID" value="KYB28939.1"/>
    <property type="molecule type" value="Genomic_DNA"/>
</dbReference>
<sequence length="1854" mass="211722">MERHKKDKRQRKKVPRVPIKTYKWEDIRRARLRGGYPWTYLYKEPFNENIDPRIFTMEAMSKSKSSSPLPKSTETLDIKEITEDTNNLIPEPSGYIVITEVPSDSESHSKNVNEGSVTIEDVGEPETTNLESAESSDNISQYLDKEEVVEPVPTSTKIEENGRQERAKSEEPKRKRKLSIDSSYSRKSLSKLAIMKKLKEAKDKIKVPKLNLPKSLKHPPEKSTNKPEAKPKEALKPDPNLKPVYIHIPLKPPEGETDEFSYLEFGEKKPEPEPKIEEKPPEEEIPKIEIEASFNEERRFSGDPDDIVAFEILKTETIDLDHASKNGLSGGSDYLIIQQDDDAKSENMIIIMPGTEDETKSLKTPSRQGSRKIRAKSAEPERKRRPSVDSSSSLSKLSLMQKLKEFKLPKLSLSRSGSKKEQEKKPEVKETKPEVKKIEPKGTEPKYIHIPLKPPPGQTDEFSYLENEEKKETQKEDPSKVEESSVEISPTSPKNEGVQFIFLTPPSDDEVLKEPEVPETPSSETSDESKLTELKKLAKDAVEKVSPESQKKILQPVEEETDAKSLEEEKMVVDEEDGLKLTESAMALQEQNIKAKEVAELKSSLKTPESPVLKKKVSFKRRSRDDSKDTDYEEVQAPEEKDQDDKKKLDVLGNSQSMSVDEEKSYLDEQKIIKSTSLEEDYNRWSKLSDHEYEPVNPPPDIPSAAPPTVHVIDSEQNLQPKPISLASSTTSLDRRMLGSEPLQTAPDYTVEEIQTEIETKYFTKTPPKQETTTTVHTVTVTQKPKSEGPSKLQQALKTQTDKFKTKLHEIKLPPKPHLKKPNFKFEKPKFNLPKIPDSAKVNLPSFSLPRRKRSLKQRQYSTESNAGDSKTNYFDFRTYPRLFKKKPKDDNFDSFAKNEREVCEFATVPRTKRKQESDDRWGGRDSIRIPLHSEDSMEEEREDTASHIRYDQDIDIDDAYEKENQEIHSASPFSHNYNSRWDHGSFHPEPNQQVTDLDSPIDKPQPHESFDTNTSKDIHSSESSLGIHRRGVLEEIDSDEFFLRQKGISQDNIEVGMYLSSEIREAFKSPNNALNDLQTEPYSYETRASNTSLPETTKRKVVKKPKRKKTPHVSQEQLSFDQDSELELEAPPSRPKRRSKRNKKKEEIVPYQETIAVEDENRVMMYENEQMEGKEQPEIKISDPYTGYESEDEEFKEEEKQPMAPPRKHRSLKSLNYSEHESILGDFDQDQDQDTEVYKTEHEYIIPVPEEPPIRPSRTLSRSSSKSIQDEPPSRPARSRSRTRSRAESLTEEQPCVEETCVQDFRDHMGYAIVDKNIRREPPLPPPKTPPRRKRSIQSEQKFFTVPRPVSEEPPVRPLRNYSTLGPSRPPRRKHPVPNMTDEEKENIDITQYIEIDEEPNRDLQSGVVIQKMKDRPLPAPPRPPRNKTNKPLHDITSQENIAVEESEEQKEVVEETEASTQTTEIRLITPTNYTYEEETITHGSLVVEPLNGAKILPDHEFTRIDKPKERTIPVEEEDEETSEIPEEFSKLKDPPPTVTERTVIVQPDSNTEVEVLKAQKLQVSDLDIDRLNVNELLASRIVVSEIDSGSIQTNDLSSKSGALKVGEIELPPGLIQQLLDKLQPPAPPHEESASPSEPPEQKKTPIEQVTDVPPQRPPRKSSLVLDDPPTLSVVDSPTDHPLTVSERPPEPPVRSVSIEETPPPRPPDPIYMPPSSQPPASFYALRAQQFVDEDIPMAPYRRRRHRKTPVSRSSSEETPPPARRRVRSPEPPSIPQLTGQLVRACGTAANCTIKRLIAHIRDNLIRNADGQQDLHVMMVILLVLIAGLILLAGDGKTVHHHHWEYFNPPRDM</sequence>
<feature type="compositionally biased region" description="Basic and acidic residues" evidence="1">
    <location>
        <begin position="265"/>
        <end position="288"/>
    </location>
</feature>
<feature type="compositionally biased region" description="Polar residues" evidence="1">
    <location>
        <begin position="1113"/>
        <end position="1122"/>
    </location>
</feature>
<dbReference type="OrthoDB" id="6782661at2759"/>
<feature type="region of interest" description="Disordered" evidence="1">
    <location>
        <begin position="690"/>
        <end position="709"/>
    </location>
</feature>
<reference evidence="3 4" key="1">
    <citation type="journal article" date="2008" name="Nature">
        <title>The genome of the model beetle and pest Tribolium castaneum.</title>
        <authorList>
            <consortium name="Tribolium Genome Sequencing Consortium"/>
            <person name="Richards S."/>
            <person name="Gibbs R.A."/>
            <person name="Weinstock G.M."/>
            <person name="Brown S.J."/>
            <person name="Denell R."/>
            <person name="Beeman R.W."/>
            <person name="Gibbs R."/>
            <person name="Beeman R.W."/>
            <person name="Brown S.J."/>
            <person name="Bucher G."/>
            <person name="Friedrich M."/>
            <person name="Grimmelikhuijzen C.J."/>
            <person name="Klingler M."/>
            <person name="Lorenzen M."/>
            <person name="Richards S."/>
            <person name="Roth S."/>
            <person name="Schroder R."/>
            <person name="Tautz D."/>
            <person name="Zdobnov E.M."/>
            <person name="Muzny D."/>
            <person name="Gibbs R.A."/>
            <person name="Weinstock G.M."/>
            <person name="Attaway T."/>
            <person name="Bell S."/>
            <person name="Buhay C.J."/>
            <person name="Chandrabose M.N."/>
            <person name="Chavez D."/>
            <person name="Clerk-Blankenburg K.P."/>
            <person name="Cree A."/>
            <person name="Dao M."/>
            <person name="Davis C."/>
            <person name="Chacko J."/>
            <person name="Dinh H."/>
            <person name="Dugan-Rocha S."/>
            <person name="Fowler G."/>
            <person name="Garner T.T."/>
            <person name="Garnes J."/>
            <person name="Gnirke A."/>
            <person name="Hawes A."/>
            <person name="Hernandez J."/>
            <person name="Hines S."/>
            <person name="Holder M."/>
            <person name="Hume J."/>
            <person name="Jhangiani S.N."/>
            <person name="Joshi V."/>
            <person name="Khan Z.M."/>
            <person name="Jackson L."/>
            <person name="Kovar C."/>
            <person name="Kowis A."/>
            <person name="Lee S."/>
            <person name="Lewis L.R."/>
            <person name="Margolis J."/>
            <person name="Morgan M."/>
            <person name="Nazareth L.V."/>
            <person name="Nguyen N."/>
            <person name="Okwuonu G."/>
            <person name="Parker D."/>
            <person name="Richards S."/>
            <person name="Ruiz S.J."/>
            <person name="Santibanez J."/>
            <person name="Savard J."/>
            <person name="Scherer S.E."/>
            <person name="Schneider B."/>
            <person name="Sodergren E."/>
            <person name="Tautz D."/>
            <person name="Vattahil S."/>
            <person name="Villasana D."/>
            <person name="White C.S."/>
            <person name="Wright R."/>
            <person name="Park Y."/>
            <person name="Beeman R.W."/>
            <person name="Lord J."/>
            <person name="Oppert B."/>
            <person name="Lorenzen M."/>
            <person name="Brown S."/>
            <person name="Wang L."/>
            <person name="Savard J."/>
            <person name="Tautz D."/>
            <person name="Richards S."/>
            <person name="Weinstock G."/>
            <person name="Gibbs R.A."/>
            <person name="Liu Y."/>
            <person name="Worley K."/>
            <person name="Weinstock G."/>
            <person name="Elsik C.G."/>
            <person name="Reese J.T."/>
            <person name="Elhaik E."/>
            <person name="Landan G."/>
            <person name="Graur D."/>
            <person name="Arensburger P."/>
            <person name="Atkinson P."/>
            <person name="Beeman R.W."/>
            <person name="Beidler J."/>
            <person name="Brown S.J."/>
            <person name="Demuth J.P."/>
            <person name="Drury D.W."/>
            <person name="Du Y.Z."/>
            <person name="Fujiwara H."/>
            <person name="Lorenzen M."/>
            <person name="Maselli V."/>
            <person name="Osanai M."/>
            <person name="Park Y."/>
            <person name="Robertson H.M."/>
            <person name="Tu Z."/>
            <person name="Wang J.J."/>
            <person name="Wang S."/>
            <person name="Richards S."/>
            <person name="Song H."/>
            <person name="Zhang L."/>
            <person name="Sodergren E."/>
            <person name="Werner D."/>
            <person name="Stanke M."/>
            <person name="Morgenstern B."/>
            <person name="Solovyev V."/>
            <person name="Kosarev P."/>
            <person name="Brown G."/>
            <person name="Chen H.C."/>
            <person name="Ermolaeva O."/>
            <person name="Hlavina W."/>
            <person name="Kapustin Y."/>
            <person name="Kiryutin B."/>
            <person name="Kitts P."/>
            <person name="Maglott D."/>
            <person name="Pruitt K."/>
            <person name="Sapojnikov V."/>
            <person name="Souvorov A."/>
            <person name="Mackey A.J."/>
            <person name="Waterhouse R.M."/>
            <person name="Wyder S."/>
            <person name="Zdobnov E.M."/>
            <person name="Zdobnov E.M."/>
            <person name="Wyder S."/>
            <person name="Kriventseva E.V."/>
            <person name="Kadowaki T."/>
            <person name="Bork P."/>
            <person name="Aranda M."/>
            <person name="Bao R."/>
            <person name="Beermann A."/>
            <person name="Berns N."/>
            <person name="Bolognesi R."/>
            <person name="Bonneton F."/>
            <person name="Bopp D."/>
            <person name="Brown S.J."/>
            <person name="Bucher G."/>
            <person name="Butts T."/>
            <person name="Chaumot A."/>
            <person name="Denell R.E."/>
            <person name="Ferrier D.E."/>
            <person name="Friedrich M."/>
            <person name="Gordon C.M."/>
            <person name="Jindra M."/>
            <person name="Klingler M."/>
            <person name="Lan Q."/>
            <person name="Lattorff H.M."/>
            <person name="Laudet V."/>
            <person name="von Levetsow C."/>
            <person name="Liu Z."/>
            <person name="Lutz R."/>
            <person name="Lynch J.A."/>
            <person name="da Fonseca R.N."/>
            <person name="Posnien N."/>
            <person name="Reuter R."/>
            <person name="Roth S."/>
            <person name="Savard J."/>
            <person name="Schinko J.B."/>
            <person name="Schmitt C."/>
            <person name="Schoppmeier M."/>
            <person name="Schroder R."/>
            <person name="Shippy T.D."/>
            <person name="Simonnet F."/>
            <person name="Marques-Souza H."/>
            <person name="Tautz D."/>
            <person name="Tomoyasu Y."/>
            <person name="Trauner J."/>
            <person name="Van der Zee M."/>
            <person name="Vervoort M."/>
            <person name="Wittkopp N."/>
            <person name="Wimmer E.A."/>
            <person name="Yang X."/>
            <person name="Jones A.K."/>
            <person name="Sattelle D.B."/>
            <person name="Ebert P.R."/>
            <person name="Nelson D."/>
            <person name="Scott J.G."/>
            <person name="Beeman R.W."/>
            <person name="Muthukrishnan S."/>
            <person name="Kramer K.J."/>
            <person name="Arakane Y."/>
            <person name="Beeman R.W."/>
            <person name="Zhu Q."/>
            <person name="Hogenkamp D."/>
            <person name="Dixit R."/>
            <person name="Oppert B."/>
            <person name="Jiang H."/>
            <person name="Zou Z."/>
            <person name="Marshall J."/>
            <person name="Elpidina E."/>
            <person name="Vinokurov K."/>
            <person name="Oppert C."/>
            <person name="Zou Z."/>
            <person name="Evans J."/>
            <person name="Lu Z."/>
            <person name="Zhao P."/>
            <person name="Sumathipala N."/>
            <person name="Altincicek B."/>
            <person name="Vilcinskas A."/>
            <person name="Williams M."/>
            <person name="Hultmark D."/>
            <person name="Hetru C."/>
            <person name="Jiang H."/>
            <person name="Grimmelikhuijzen C.J."/>
            <person name="Hauser F."/>
            <person name="Cazzamali G."/>
            <person name="Williamson M."/>
            <person name="Park Y."/>
            <person name="Li B."/>
            <person name="Tanaka Y."/>
            <person name="Predel R."/>
            <person name="Neupert S."/>
            <person name="Schachtner J."/>
            <person name="Verleyen P."/>
            <person name="Raible F."/>
            <person name="Bork P."/>
            <person name="Friedrich M."/>
            <person name="Walden K.K."/>
            <person name="Robertson H.M."/>
            <person name="Angeli S."/>
            <person name="Foret S."/>
            <person name="Bucher G."/>
            <person name="Schuetz S."/>
            <person name="Maleszka R."/>
            <person name="Wimmer E.A."/>
            <person name="Beeman R.W."/>
            <person name="Lorenzen M."/>
            <person name="Tomoyasu Y."/>
            <person name="Miller S.C."/>
            <person name="Grossmann D."/>
            <person name="Bucher G."/>
        </authorList>
    </citation>
    <scope>NUCLEOTIDE SEQUENCE [LARGE SCALE GENOMIC DNA]</scope>
    <source>
        <strain evidence="3 4">Georgia GA2</strain>
    </source>
</reference>
<evidence type="ECO:0000313" key="3">
    <source>
        <dbReference type="EMBL" id="KYB28939.1"/>
    </source>
</evidence>
<evidence type="ECO:0000256" key="2">
    <source>
        <dbReference type="SAM" id="Phobius"/>
    </source>
</evidence>
<feature type="region of interest" description="Disordered" evidence="1">
    <location>
        <begin position="1515"/>
        <end position="1539"/>
    </location>
</feature>
<feature type="compositionally biased region" description="Low complexity" evidence="1">
    <location>
        <begin position="764"/>
        <end position="784"/>
    </location>
</feature>
<feature type="compositionally biased region" description="Polar residues" evidence="1">
    <location>
        <begin position="126"/>
        <end position="141"/>
    </location>
</feature>
<keyword evidence="2" id="KW-0472">Membrane</keyword>
<feature type="compositionally biased region" description="Basic and acidic residues" evidence="1">
    <location>
        <begin position="562"/>
        <end position="571"/>
    </location>
</feature>
<keyword evidence="2" id="KW-1133">Transmembrane helix</keyword>
<feature type="region of interest" description="Disordered" evidence="1">
    <location>
        <begin position="203"/>
        <end position="288"/>
    </location>
</feature>
<feature type="compositionally biased region" description="Basic and acidic residues" evidence="1">
    <location>
        <begin position="218"/>
        <end position="236"/>
    </location>
</feature>
<feature type="compositionally biased region" description="Polar residues" evidence="1">
    <location>
        <begin position="968"/>
        <end position="980"/>
    </location>
</feature>
<evidence type="ECO:0000313" key="4">
    <source>
        <dbReference type="Proteomes" id="UP000007266"/>
    </source>
</evidence>
<feature type="region of interest" description="Disordered" evidence="1">
    <location>
        <begin position="1735"/>
        <end position="1777"/>
    </location>
</feature>
<dbReference type="KEGG" id="tca:660703"/>
<feature type="compositionally biased region" description="Basic residues" evidence="1">
    <location>
        <begin position="1135"/>
        <end position="1144"/>
    </location>
</feature>
<feature type="region of interest" description="Disordered" evidence="1">
    <location>
        <begin position="1170"/>
        <end position="1388"/>
    </location>
</feature>
<feature type="region of interest" description="Disordered" evidence="1">
    <location>
        <begin position="408"/>
        <end position="571"/>
    </location>
</feature>
<feature type="region of interest" description="Disordered" evidence="1">
    <location>
        <begin position="1624"/>
        <end position="1722"/>
    </location>
</feature>
<feature type="compositionally biased region" description="Basic residues" evidence="1">
    <location>
        <begin position="613"/>
        <end position="622"/>
    </location>
</feature>
<feature type="compositionally biased region" description="Basic and acidic residues" evidence="1">
    <location>
        <begin position="915"/>
        <end position="936"/>
    </location>
</feature>
<feature type="compositionally biased region" description="Basic residues" evidence="1">
    <location>
        <begin position="1100"/>
        <end position="1112"/>
    </location>
</feature>
<feature type="transmembrane region" description="Helical" evidence="2">
    <location>
        <begin position="1816"/>
        <end position="1835"/>
    </location>
</feature>
<feature type="region of interest" description="Disordered" evidence="1">
    <location>
        <begin position="346"/>
        <end position="396"/>
    </location>
</feature>
<dbReference type="STRING" id="7070.A0A139WLQ0"/>
<feature type="compositionally biased region" description="Acidic residues" evidence="1">
    <location>
        <begin position="1516"/>
        <end position="1528"/>
    </location>
</feature>
<feature type="compositionally biased region" description="Basic and acidic residues" evidence="1">
    <location>
        <begin position="467"/>
        <end position="483"/>
    </location>
</feature>
<dbReference type="Proteomes" id="UP000007266">
    <property type="component" value="Linkage group 3"/>
</dbReference>
<feature type="compositionally biased region" description="Basic and acidic residues" evidence="1">
    <location>
        <begin position="944"/>
        <end position="953"/>
    </location>
</feature>
<feature type="region of interest" description="Disordered" evidence="1">
    <location>
        <begin position="1070"/>
        <end position="1153"/>
    </location>
</feature>
<feature type="compositionally biased region" description="Pro residues" evidence="1">
    <location>
        <begin position="1703"/>
        <end position="1719"/>
    </location>
</feature>
<feature type="compositionally biased region" description="Low complexity" evidence="1">
    <location>
        <begin position="1257"/>
        <end position="1268"/>
    </location>
</feature>
<feature type="compositionally biased region" description="Basic and acidic residues" evidence="1">
    <location>
        <begin position="157"/>
        <end position="173"/>
    </location>
</feature>
<feature type="region of interest" description="Disordered" evidence="1">
    <location>
        <begin position="103"/>
        <end position="184"/>
    </location>
</feature>
<accession>A0A139WLQ0</accession>
<feature type="region of interest" description="Disordered" evidence="1">
    <location>
        <begin position="601"/>
        <end position="667"/>
    </location>
</feature>
<dbReference type="OMA" id="QLDHRDF"/>
<dbReference type="PANTHER" id="PTHR48125">
    <property type="entry name" value="LP07818P1"/>
    <property type="match status" value="1"/>
</dbReference>
<feature type="region of interest" description="Disordered" evidence="1">
    <location>
        <begin position="1415"/>
        <end position="1464"/>
    </location>
</feature>
<gene>
    <name evidence="3" type="primary">AUGUSTUS-3.0.2_32290</name>
    <name evidence="3" type="ORF">TcasGA2_TC032290</name>
</gene>
<proteinExistence type="predicted"/>
<feature type="compositionally biased region" description="Basic residues" evidence="1">
    <location>
        <begin position="1742"/>
        <end position="1751"/>
    </location>
</feature>
<feature type="compositionally biased region" description="Polar residues" evidence="1">
    <location>
        <begin position="858"/>
        <end position="872"/>
    </location>
</feature>
<feature type="compositionally biased region" description="Polar residues" evidence="1">
    <location>
        <begin position="1070"/>
        <end position="1096"/>
    </location>
</feature>
<dbReference type="PANTHER" id="PTHR48125:SF12">
    <property type="entry name" value="AT HOOK TRANSCRIPTION FACTOR FAMILY-RELATED"/>
    <property type="match status" value="1"/>
</dbReference>
<dbReference type="FunCoup" id="A0A139WLQ0">
    <property type="interactions" value="6"/>
</dbReference>
<organism evidence="3 4">
    <name type="scientific">Tribolium castaneum</name>
    <name type="common">Red flour beetle</name>
    <dbReference type="NCBI Taxonomy" id="7070"/>
    <lineage>
        <taxon>Eukaryota</taxon>
        <taxon>Metazoa</taxon>
        <taxon>Ecdysozoa</taxon>
        <taxon>Arthropoda</taxon>
        <taxon>Hexapoda</taxon>
        <taxon>Insecta</taxon>
        <taxon>Pterygota</taxon>
        <taxon>Neoptera</taxon>
        <taxon>Endopterygota</taxon>
        <taxon>Coleoptera</taxon>
        <taxon>Polyphaga</taxon>
        <taxon>Cucujiformia</taxon>
        <taxon>Tenebrionidae</taxon>
        <taxon>Tenebrionidae incertae sedis</taxon>
        <taxon>Tribolium</taxon>
    </lineage>
</organism>
<feature type="region of interest" description="Disordered" evidence="1">
    <location>
        <begin position="730"/>
        <end position="796"/>
    </location>
</feature>
<name>A0A139WLQ0_TRICA</name>
<feature type="region of interest" description="Disordered" evidence="1">
    <location>
        <begin position="812"/>
        <end position="872"/>
    </location>
</feature>
<feature type="compositionally biased region" description="Basic and acidic residues" evidence="1">
    <location>
        <begin position="1001"/>
        <end position="1021"/>
    </location>
</feature>
<dbReference type="InParanoid" id="A0A139WLQ0"/>
<feature type="compositionally biased region" description="Basic and acidic residues" evidence="1">
    <location>
        <begin position="527"/>
        <end position="551"/>
    </location>
</feature>
<feature type="compositionally biased region" description="Basic and acidic residues" evidence="1">
    <location>
        <begin position="1172"/>
        <end position="1182"/>
    </location>
</feature>
<feature type="compositionally biased region" description="Pro residues" evidence="1">
    <location>
        <begin position="696"/>
        <end position="706"/>
    </location>
</feature>
<keyword evidence="2" id="KW-0812">Transmembrane</keyword>
<feature type="compositionally biased region" description="Basic and acidic residues" evidence="1">
    <location>
        <begin position="638"/>
        <end position="650"/>
    </location>
</feature>
<reference evidence="3 4" key="2">
    <citation type="journal article" date="2010" name="Nucleic Acids Res.">
        <title>BeetleBase in 2010: revisions to provide comprehensive genomic information for Tribolium castaneum.</title>
        <authorList>
            <person name="Kim H.S."/>
            <person name="Murphy T."/>
            <person name="Xia J."/>
            <person name="Caragea D."/>
            <person name="Park Y."/>
            <person name="Beeman R.W."/>
            <person name="Lorenzen M.D."/>
            <person name="Butcher S."/>
            <person name="Manak J.R."/>
            <person name="Brown S.J."/>
        </authorList>
    </citation>
    <scope>GENOME REANNOTATION</scope>
    <source>
        <strain evidence="3 4">Georgia GA2</strain>
    </source>
</reference>
<keyword evidence="4" id="KW-1185">Reference proteome</keyword>
<feature type="region of interest" description="Disordered" evidence="1">
    <location>
        <begin position="909"/>
        <end position="1027"/>
    </location>
</feature>
<protein>
    <submittedName>
        <fullName evidence="3">Uncharacterized protein</fullName>
    </submittedName>
</protein>